<proteinExistence type="predicted"/>
<feature type="transmembrane region" description="Helical" evidence="1">
    <location>
        <begin position="129"/>
        <end position="149"/>
    </location>
</feature>
<keyword evidence="1" id="KW-0472">Membrane</keyword>
<dbReference type="Proteomes" id="UP000216871">
    <property type="component" value="Unassembled WGS sequence"/>
</dbReference>
<keyword evidence="3" id="KW-1185">Reference proteome</keyword>
<dbReference type="EMBL" id="MWWW01000013">
    <property type="protein sequence ID" value="OZG59653.1"/>
    <property type="molecule type" value="Genomic_DNA"/>
</dbReference>
<dbReference type="AlphaFoldDB" id="A0A261FL13"/>
<sequence length="267" mass="29245">MYGMVRRASAEARTEMRTGASAKVRTDIGAGRGGGVRATCRALASALRVDLNYLFGDGVMQYPIMFLMPFAFLVVFQDRAFIEDFGYTLAVSMEVFSCTALIVSMAVVDVQSGYRLRALMPVLRRTQVLARYVMGVALAVLASVMIVLLNLLQSYVISDWSVMANMPTAGWGLLIVLLVVAVYVPLSYLWNSANGLQVSLLVLYLVFVVGIMSWNEISGGITSGMLHAFGFAFPHMALFAVAAVAVTIAIYVASYLISVRIYQRKEW</sequence>
<feature type="transmembrane region" description="Helical" evidence="1">
    <location>
        <begin position="87"/>
        <end position="108"/>
    </location>
</feature>
<keyword evidence="1" id="KW-1133">Transmembrane helix</keyword>
<evidence type="ECO:0000313" key="3">
    <source>
        <dbReference type="Proteomes" id="UP000216871"/>
    </source>
</evidence>
<gene>
    <name evidence="2" type="ORF">BMYO_1221</name>
</gene>
<feature type="transmembrane region" description="Helical" evidence="1">
    <location>
        <begin position="235"/>
        <end position="257"/>
    </location>
</feature>
<evidence type="ECO:0000256" key="1">
    <source>
        <dbReference type="SAM" id="Phobius"/>
    </source>
</evidence>
<feature type="transmembrane region" description="Helical" evidence="1">
    <location>
        <begin position="196"/>
        <end position="215"/>
    </location>
</feature>
<feature type="transmembrane region" description="Helical" evidence="1">
    <location>
        <begin position="169"/>
        <end position="189"/>
    </location>
</feature>
<name>A0A261FL13_9BIFI</name>
<protein>
    <submittedName>
        <fullName evidence="2">Cation transporter</fullName>
    </submittedName>
</protein>
<comment type="caution">
    <text evidence="2">The sequence shown here is derived from an EMBL/GenBank/DDBJ whole genome shotgun (WGS) entry which is preliminary data.</text>
</comment>
<accession>A0A261FL13</accession>
<feature type="transmembrane region" description="Helical" evidence="1">
    <location>
        <begin position="51"/>
        <end position="75"/>
    </location>
</feature>
<organism evidence="2 3">
    <name type="scientific">Bifidobacterium myosotis</name>
    <dbReference type="NCBI Taxonomy" id="1630166"/>
    <lineage>
        <taxon>Bacteria</taxon>
        <taxon>Bacillati</taxon>
        <taxon>Actinomycetota</taxon>
        <taxon>Actinomycetes</taxon>
        <taxon>Bifidobacteriales</taxon>
        <taxon>Bifidobacteriaceae</taxon>
        <taxon>Bifidobacterium</taxon>
    </lineage>
</organism>
<dbReference type="Pfam" id="PF13346">
    <property type="entry name" value="ABC2_membrane_5"/>
    <property type="match status" value="1"/>
</dbReference>
<reference evidence="2 3" key="1">
    <citation type="journal article" date="2017" name="BMC Genomics">
        <title>Comparative genomic and phylogenomic analyses of the Bifidobacteriaceae family.</title>
        <authorList>
            <person name="Lugli G.A."/>
            <person name="Milani C."/>
            <person name="Turroni F."/>
            <person name="Duranti S."/>
            <person name="Mancabelli L."/>
            <person name="Mangifesta M."/>
            <person name="Ferrario C."/>
            <person name="Modesto M."/>
            <person name="Mattarelli P."/>
            <person name="Jiri K."/>
            <person name="van Sinderen D."/>
            <person name="Ventura M."/>
        </authorList>
    </citation>
    <scope>NUCLEOTIDE SEQUENCE [LARGE SCALE GENOMIC DNA]</scope>
    <source>
        <strain evidence="2 3">DSM 100196</strain>
    </source>
</reference>
<keyword evidence="1" id="KW-0812">Transmembrane</keyword>
<evidence type="ECO:0000313" key="2">
    <source>
        <dbReference type="EMBL" id="OZG59653.1"/>
    </source>
</evidence>
<dbReference type="InterPro" id="IPR025699">
    <property type="entry name" value="ABC2_memb-like"/>
</dbReference>